<protein>
    <submittedName>
        <fullName evidence="1">Uncharacterized protein</fullName>
    </submittedName>
</protein>
<dbReference type="EMBL" id="HACM01004388">
    <property type="protein sequence ID" value="CRZ04830.1"/>
    <property type="molecule type" value="Transcribed_RNA"/>
</dbReference>
<accession>A0A0H5QS84</accession>
<proteinExistence type="predicted"/>
<reference evidence="1" key="1">
    <citation type="submission" date="2015-04" db="EMBL/GenBank/DDBJ databases">
        <title>The genome sequence of the plant pathogenic Rhizarian Plasmodiophora brassicae reveals insights in its biotrophic life cycle and the origin of chitin synthesis.</title>
        <authorList>
            <person name="Schwelm A."/>
            <person name="Fogelqvist J."/>
            <person name="Knaust A."/>
            <person name="Julke S."/>
            <person name="Lilja T."/>
            <person name="Dhandapani V."/>
            <person name="Bonilla-Rosso G."/>
            <person name="Karlsson M."/>
            <person name="Shevchenko A."/>
            <person name="Choi S.R."/>
            <person name="Kim H.G."/>
            <person name="Park J.Y."/>
            <person name="Lim Y.P."/>
            <person name="Ludwig-Muller J."/>
            <person name="Dixelius C."/>
        </authorList>
    </citation>
    <scope>NUCLEOTIDE SEQUENCE</scope>
    <source>
        <tissue evidence="1">Potato root galls</tissue>
    </source>
</reference>
<dbReference type="AlphaFoldDB" id="A0A0H5QS84"/>
<sequence length="133" mass="15228">MARYADLYHHDVRRTGLVISAYSTTTCFTVGFRYSQELVVNPLTRQGQDCHTDRGHNHILYKRHIVADMESSVDAAFNVLSCRDIFTPIAFAALVVLRNYNNSCHTTLKHVKLIIFVLRLRHSSKSSQQPIHT</sequence>
<organism evidence="1">
    <name type="scientific">Spongospora subterranea</name>
    <dbReference type="NCBI Taxonomy" id="70186"/>
    <lineage>
        <taxon>Eukaryota</taxon>
        <taxon>Sar</taxon>
        <taxon>Rhizaria</taxon>
        <taxon>Endomyxa</taxon>
        <taxon>Phytomyxea</taxon>
        <taxon>Plasmodiophorida</taxon>
        <taxon>Plasmodiophoridae</taxon>
        <taxon>Spongospora</taxon>
    </lineage>
</organism>
<name>A0A0H5QS84_9EUKA</name>
<evidence type="ECO:0000313" key="1">
    <source>
        <dbReference type="EMBL" id="CRZ04830.1"/>
    </source>
</evidence>